<dbReference type="Proteomes" id="UP000593565">
    <property type="component" value="Unassembled WGS sequence"/>
</dbReference>
<accession>A0A7J6B3H5</accession>
<evidence type="ECO:0000256" key="1">
    <source>
        <dbReference type="SAM" id="MobiDB-lite"/>
    </source>
</evidence>
<sequence>MDLQQQHLLPAEIGPHSKNRLSARSGSVFCRQTSDELARTFWGYKTTLFTSLYTSKAHIARFSCRFLNNNASRFLYSSHSPVTLTAAPAEA</sequence>
<organism evidence="2 3">
    <name type="scientific">Ameiurus melas</name>
    <name type="common">Black bullhead</name>
    <name type="synonym">Silurus melas</name>
    <dbReference type="NCBI Taxonomy" id="219545"/>
    <lineage>
        <taxon>Eukaryota</taxon>
        <taxon>Metazoa</taxon>
        <taxon>Chordata</taxon>
        <taxon>Craniata</taxon>
        <taxon>Vertebrata</taxon>
        <taxon>Euteleostomi</taxon>
        <taxon>Actinopterygii</taxon>
        <taxon>Neopterygii</taxon>
        <taxon>Teleostei</taxon>
        <taxon>Ostariophysi</taxon>
        <taxon>Siluriformes</taxon>
        <taxon>Ictaluridae</taxon>
        <taxon>Ameiurus</taxon>
    </lineage>
</organism>
<feature type="region of interest" description="Disordered" evidence="1">
    <location>
        <begin position="1"/>
        <end position="21"/>
    </location>
</feature>
<dbReference type="EMBL" id="JAAGNN010000005">
    <property type="protein sequence ID" value="KAF4088997.1"/>
    <property type="molecule type" value="Genomic_DNA"/>
</dbReference>
<comment type="caution">
    <text evidence="2">The sequence shown here is derived from an EMBL/GenBank/DDBJ whole genome shotgun (WGS) entry which is preliminary data.</text>
</comment>
<proteinExistence type="predicted"/>
<name>A0A7J6B3H5_AMEME</name>
<evidence type="ECO:0000313" key="2">
    <source>
        <dbReference type="EMBL" id="KAF4088997.1"/>
    </source>
</evidence>
<keyword evidence="3" id="KW-1185">Reference proteome</keyword>
<gene>
    <name evidence="2" type="ORF">AMELA_G00061530</name>
</gene>
<reference evidence="2 3" key="1">
    <citation type="submission" date="2020-02" db="EMBL/GenBank/DDBJ databases">
        <title>A chromosome-scale genome assembly of the black bullhead catfish (Ameiurus melas).</title>
        <authorList>
            <person name="Wen M."/>
            <person name="Zham M."/>
            <person name="Cabau C."/>
            <person name="Klopp C."/>
            <person name="Donnadieu C."/>
            <person name="Roques C."/>
            <person name="Bouchez O."/>
            <person name="Lampietro C."/>
            <person name="Jouanno E."/>
            <person name="Herpin A."/>
            <person name="Louis A."/>
            <person name="Berthelot C."/>
            <person name="Parey E."/>
            <person name="Roest-Crollius H."/>
            <person name="Braasch I."/>
            <person name="Postlethwait J."/>
            <person name="Robinson-Rechavi M."/>
            <person name="Echchiki A."/>
            <person name="Begum T."/>
            <person name="Montfort J."/>
            <person name="Schartl M."/>
            <person name="Bobe J."/>
            <person name="Guiguen Y."/>
        </authorList>
    </citation>
    <scope>NUCLEOTIDE SEQUENCE [LARGE SCALE GENOMIC DNA]</scope>
    <source>
        <strain evidence="2">M_S1</strain>
        <tissue evidence="2">Blood</tissue>
    </source>
</reference>
<evidence type="ECO:0000313" key="3">
    <source>
        <dbReference type="Proteomes" id="UP000593565"/>
    </source>
</evidence>
<dbReference type="AlphaFoldDB" id="A0A7J6B3H5"/>
<protein>
    <submittedName>
        <fullName evidence="2">Uncharacterized protein</fullName>
    </submittedName>
</protein>